<evidence type="ECO:0000313" key="3">
    <source>
        <dbReference type="Proteomes" id="UP001497623"/>
    </source>
</evidence>
<dbReference type="AlphaFoldDB" id="A0AAV2QI98"/>
<feature type="compositionally biased region" description="Polar residues" evidence="1">
    <location>
        <begin position="335"/>
        <end position="345"/>
    </location>
</feature>
<feature type="non-terminal residue" evidence="2">
    <location>
        <position position="1"/>
    </location>
</feature>
<feature type="compositionally biased region" description="Basic and acidic residues" evidence="1">
    <location>
        <begin position="260"/>
        <end position="285"/>
    </location>
</feature>
<feature type="compositionally biased region" description="Polar residues" evidence="1">
    <location>
        <begin position="438"/>
        <end position="447"/>
    </location>
</feature>
<feature type="compositionally biased region" description="Basic and acidic residues" evidence="1">
    <location>
        <begin position="601"/>
        <end position="612"/>
    </location>
</feature>
<reference evidence="2 3" key="1">
    <citation type="submission" date="2024-05" db="EMBL/GenBank/DDBJ databases">
        <authorList>
            <person name="Wallberg A."/>
        </authorList>
    </citation>
    <scope>NUCLEOTIDE SEQUENCE [LARGE SCALE GENOMIC DNA]</scope>
</reference>
<protein>
    <submittedName>
        <fullName evidence="2">Uncharacterized protein</fullName>
    </submittedName>
</protein>
<keyword evidence="3" id="KW-1185">Reference proteome</keyword>
<name>A0AAV2QI98_MEGNR</name>
<feature type="region of interest" description="Disordered" evidence="1">
    <location>
        <begin position="425"/>
        <end position="499"/>
    </location>
</feature>
<sequence>RLTPNAGSIGNKKFHKEKQIRHDNIQIPKIVVTPPRGYPSRIYNGRGGTAISPEDFDIINNGWGGINSNKVDLFTGRRSSLESYPVDRGLDSSSSSNNNVEYWSFRRPSFDAMLNRRCDSGTEPPRKSSVSYLPYSRLSGESWSYILQKDQSGKYVMTRRPYAKTVDKGKSTSDINKQIDRHNILSKSSEYIYNSKNFKEYHGKNTQLNRHSYLSKSTESISDSKNIMESIARTNKQLDKIAKQLSKSSESISNPHNTKYSKESSKSVLKSDLDKCNSKIYKDLNKPPTGKSNKLKSNNINYGQNKSLNQNTYEDLSRNPSTIKVECSTKNEINKSISKQSSEAQHTTKDSPKITRHNGSSNLYKHNGVYNSKTSLTQSNKDHIIKEEKIESFDNCKQNNSSFIRYEEITKTSKNNMDNNREFIKKSECAHSKRKNSIESISMSSKFDSPKSQRKNVGSSPKITRKTSWTYTPVVSPTGVRSTPNSPSTPRNQRSPSLISDLYKKSNFNSRTNDTYSSLPKPIISSSTNVSSEIPSVKRSLFARKYSIPFLENMIKSSDTPSENKSPCSSPTNIRKYFKRAGSLPISTNSPVKRLIEHFSSKIKDKDKDSNKNQRRNSVQSEPIKDSKKENESDCDSSICDLPLQYFTPTAEELSESADRFEPLSNQWRRPSDSGYTDRGQWPRWSLRGVLTVVPIPDRLGPKPDSAAQYVVKGIHW</sequence>
<feature type="region of interest" description="Disordered" evidence="1">
    <location>
        <begin position="335"/>
        <end position="368"/>
    </location>
</feature>
<accession>A0AAV2QI98</accession>
<feature type="region of interest" description="Disordered" evidence="1">
    <location>
        <begin position="655"/>
        <end position="676"/>
    </location>
</feature>
<feature type="region of interest" description="Disordered" evidence="1">
    <location>
        <begin position="1"/>
        <end position="20"/>
    </location>
</feature>
<proteinExistence type="predicted"/>
<evidence type="ECO:0000313" key="2">
    <source>
        <dbReference type="EMBL" id="CAL4087889.1"/>
    </source>
</evidence>
<dbReference type="Proteomes" id="UP001497623">
    <property type="component" value="Unassembled WGS sequence"/>
</dbReference>
<feature type="compositionally biased region" description="Polar residues" evidence="1">
    <location>
        <begin position="245"/>
        <end position="258"/>
    </location>
</feature>
<organism evidence="2 3">
    <name type="scientific">Meganyctiphanes norvegica</name>
    <name type="common">Northern krill</name>
    <name type="synonym">Thysanopoda norvegica</name>
    <dbReference type="NCBI Taxonomy" id="48144"/>
    <lineage>
        <taxon>Eukaryota</taxon>
        <taxon>Metazoa</taxon>
        <taxon>Ecdysozoa</taxon>
        <taxon>Arthropoda</taxon>
        <taxon>Crustacea</taxon>
        <taxon>Multicrustacea</taxon>
        <taxon>Malacostraca</taxon>
        <taxon>Eumalacostraca</taxon>
        <taxon>Eucarida</taxon>
        <taxon>Euphausiacea</taxon>
        <taxon>Euphausiidae</taxon>
        <taxon>Meganyctiphanes</taxon>
    </lineage>
</organism>
<feature type="compositionally biased region" description="Polar residues" evidence="1">
    <location>
        <begin position="290"/>
        <end position="314"/>
    </location>
</feature>
<feature type="compositionally biased region" description="Basic and acidic residues" evidence="1">
    <location>
        <begin position="623"/>
        <end position="632"/>
    </location>
</feature>
<dbReference type="EMBL" id="CAXKWB010007597">
    <property type="protein sequence ID" value="CAL4087889.1"/>
    <property type="molecule type" value="Genomic_DNA"/>
</dbReference>
<feature type="region of interest" description="Disordered" evidence="1">
    <location>
        <begin position="601"/>
        <end position="636"/>
    </location>
</feature>
<evidence type="ECO:0000256" key="1">
    <source>
        <dbReference type="SAM" id="MobiDB-lite"/>
    </source>
</evidence>
<feature type="compositionally biased region" description="Polar residues" evidence="1">
    <location>
        <begin position="357"/>
        <end position="368"/>
    </location>
</feature>
<gene>
    <name evidence="2" type="ORF">MNOR_LOCUS13341</name>
</gene>
<feature type="region of interest" description="Disordered" evidence="1">
    <location>
        <begin position="245"/>
        <end position="314"/>
    </location>
</feature>
<feature type="compositionally biased region" description="Polar residues" evidence="1">
    <location>
        <begin position="455"/>
        <end position="498"/>
    </location>
</feature>
<comment type="caution">
    <text evidence="2">The sequence shown here is derived from an EMBL/GenBank/DDBJ whole genome shotgun (WGS) entry which is preliminary data.</text>
</comment>